<evidence type="ECO:0000313" key="8">
    <source>
        <dbReference type="EMBL" id="CAG2228444.1"/>
    </source>
</evidence>
<dbReference type="GO" id="GO:0071709">
    <property type="term" value="P:membrane assembly"/>
    <property type="evidence" value="ECO:0007669"/>
    <property type="project" value="TreeGrafter"/>
</dbReference>
<evidence type="ECO:0000256" key="6">
    <source>
        <dbReference type="SAM" id="Phobius"/>
    </source>
</evidence>
<evidence type="ECO:0000256" key="5">
    <source>
        <dbReference type="PROSITE-ProRule" id="PRU00205"/>
    </source>
</evidence>
<feature type="transmembrane region" description="Helical" evidence="6">
    <location>
        <begin position="210"/>
        <end position="232"/>
    </location>
</feature>
<feature type="transmembrane region" description="Helical" evidence="6">
    <location>
        <begin position="15"/>
        <end position="41"/>
    </location>
</feature>
<evidence type="ECO:0000256" key="4">
    <source>
        <dbReference type="ARBA" id="ARBA00023136"/>
    </source>
</evidence>
<proteinExistence type="predicted"/>
<reference evidence="8" key="1">
    <citation type="submission" date="2021-03" db="EMBL/GenBank/DDBJ databases">
        <authorList>
            <person name="Bekaert M."/>
        </authorList>
    </citation>
    <scope>NUCLEOTIDE SEQUENCE</scope>
</reference>
<sequence>MFLNKTTVITSDLEYGYPVFCTTIIAFSAFNNIVSLISIPASVGTDPCTWRNLIVSGIHGLIAGIWGCLCLLLYPELIEDPYTANNPFIFHMVVFCSGYFVYDFIDHFINGKSLEQWEVTLHHIACIGIFWHNWHTRTFIGYSCIALLTEGNSFFLHSRKLLRICKIGYESILYRVCVVLNFVTFILFRVLPIMIVFHGCYVTYYRHPNLFVVSMTTLCTVIVAVVNSVLLWRLCKTDIIIPYYRRVKTRDIKQQLENNNSKKID</sequence>
<dbReference type="InterPro" id="IPR050846">
    <property type="entry name" value="TLCD"/>
</dbReference>
<dbReference type="GO" id="GO:0097035">
    <property type="term" value="P:regulation of membrane lipid distribution"/>
    <property type="evidence" value="ECO:0007669"/>
    <property type="project" value="TreeGrafter"/>
</dbReference>
<comment type="subcellular location">
    <subcellularLocation>
        <location evidence="1">Membrane</location>
        <topology evidence="1">Multi-pass membrane protein</topology>
    </subcellularLocation>
</comment>
<evidence type="ECO:0000259" key="7">
    <source>
        <dbReference type="PROSITE" id="PS50922"/>
    </source>
</evidence>
<keyword evidence="2 5" id="KW-0812">Transmembrane</keyword>
<dbReference type="GO" id="GO:0007009">
    <property type="term" value="P:plasma membrane organization"/>
    <property type="evidence" value="ECO:0007669"/>
    <property type="project" value="TreeGrafter"/>
</dbReference>
<feature type="transmembrane region" description="Helical" evidence="6">
    <location>
        <begin position="53"/>
        <end position="75"/>
    </location>
</feature>
<comment type="caution">
    <text evidence="8">The sequence shown here is derived from an EMBL/GenBank/DDBJ whole genome shotgun (WGS) entry which is preliminary data.</text>
</comment>
<dbReference type="Proteomes" id="UP000683360">
    <property type="component" value="Unassembled WGS sequence"/>
</dbReference>
<keyword evidence="3 6" id="KW-1133">Transmembrane helix</keyword>
<feature type="domain" description="TLC" evidence="7">
    <location>
        <begin position="45"/>
        <end position="245"/>
    </location>
</feature>
<dbReference type="GO" id="GO:0055091">
    <property type="term" value="P:phospholipid homeostasis"/>
    <property type="evidence" value="ECO:0007669"/>
    <property type="project" value="TreeGrafter"/>
</dbReference>
<evidence type="ECO:0000256" key="2">
    <source>
        <dbReference type="ARBA" id="ARBA00022692"/>
    </source>
</evidence>
<organism evidence="8 9">
    <name type="scientific">Mytilus edulis</name>
    <name type="common">Blue mussel</name>
    <dbReference type="NCBI Taxonomy" id="6550"/>
    <lineage>
        <taxon>Eukaryota</taxon>
        <taxon>Metazoa</taxon>
        <taxon>Spiralia</taxon>
        <taxon>Lophotrochozoa</taxon>
        <taxon>Mollusca</taxon>
        <taxon>Bivalvia</taxon>
        <taxon>Autobranchia</taxon>
        <taxon>Pteriomorphia</taxon>
        <taxon>Mytilida</taxon>
        <taxon>Mytiloidea</taxon>
        <taxon>Mytilidae</taxon>
        <taxon>Mytilinae</taxon>
        <taxon>Mytilus</taxon>
    </lineage>
</organism>
<name>A0A8S3TC97_MYTED</name>
<evidence type="ECO:0000256" key="3">
    <source>
        <dbReference type="ARBA" id="ARBA00022989"/>
    </source>
</evidence>
<gene>
    <name evidence="8" type="ORF">MEDL_41323</name>
</gene>
<evidence type="ECO:0000256" key="1">
    <source>
        <dbReference type="ARBA" id="ARBA00004141"/>
    </source>
</evidence>
<dbReference type="GO" id="GO:0005886">
    <property type="term" value="C:plasma membrane"/>
    <property type="evidence" value="ECO:0007669"/>
    <property type="project" value="TreeGrafter"/>
</dbReference>
<dbReference type="Pfam" id="PF03798">
    <property type="entry name" value="TRAM_LAG1_CLN8"/>
    <property type="match status" value="1"/>
</dbReference>
<feature type="transmembrane region" description="Helical" evidence="6">
    <location>
        <begin position="178"/>
        <end position="204"/>
    </location>
</feature>
<dbReference type="OrthoDB" id="10266980at2759"/>
<feature type="transmembrane region" description="Helical" evidence="6">
    <location>
        <begin position="87"/>
        <end position="105"/>
    </location>
</feature>
<dbReference type="PANTHER" id="PTHR13439">
    <property type="entry name" value="CT120 PROTEIN"/>
    <property type="match status" value="1"/>
</dbReference>
<evidence type="ECO:0000313" key="9">
    <source>
        <dbReference type="Proteomes" id="UP000683360"/>
    </source>
</evidence>
<accession>A0A8S3TC97</accession>
<protein>
    <recommendedName>
        <fullName evidence="7">TLC domain-containing protein</fullName>
    </recommendedName>
</protein>
<dbReference type="SMART" id="SM00724">
    <property type="entry name" value="TLC"/>
    <property type="match status" value="1"/>
</dbReference>
<keyword evidence="4 5" id="KW-0472">Membrane</keyword>
<dbReference type="AlphaFoldDB" id="A0A8S3TC97"/>
<dbReference type="InterPro" id="IPR006634">
    <property type="entry name" value="TLC-dom"/>
</dbReference>
<dbReference type="PANTHER" id="PTHR13439:SF4">
    <property type="entry name" value="TLC DOMAIN-CONTAINING PROTEIN"/>
    <property type="match status" value="1"/>
</dbReference>
<feature type="transmembrane region" description="Helical" evidence="6">
    <location>
        <begin position="140"/>
        <end position="157"/>
    </location>
</feature>
<keyword evidence="9" id="KW-1185">Reference proteome</keyword>
<dbReference type="PROSITE" id="PS50922">
    <property type="entry name" value="TLC"/>
    <property type="match status" value="1"/>
</dbReference>
<dbReference type="EMBL" id="CAJPWZ010001995">
    <property type="protein sequence ID" value="CAG2228444.1"/>
    <property type="molecule type" value="Genomic_DNA"/>
</dbReference>